<organism evidence="1 2">
    <name type="scientific">Acer yangbiense</name>
    <dbReference type="NCBI Taxonomy" id="1000413"/>
    <lineage>
        <taxon>Eukaryota</taxon>
        <taxon>Viridiplantae</taxon>
        <taxon>Streptophyta</taxon>
        <taxon>Embryophyta</taxon>
        <taxon>Tracheophyta</taxon>
        <taxon>Spermatophyta</taxon>
        <taxon>Magnoliopsida</taxon>
        <taxon>eudicotyledons</taxon>
        <taxon>Gunneridae</taxon>
        <taxon>Pentapetalae</taxon>
        <taxon>rosids</taxon>
        <taxon>malvids</taxon>
        <taxon>Sapindales</taxon>
        <taxon>Sapindaceae</taxon>
        <taxon>Hippocastanoideae</taxon>
        <taxon>Acereae</taxon>
        <taxon>Acer</taxon>
    </lineage>
</organism>
<keyword evidence="2" id="KW-1185">Reference proteome</keyword>
<gene>
    <name evidence="1" type="ORF">EZV62_023932</name>
</gene>
<dbReference type="Proteomes" id="UP000323000">
    <property type="component" value="Chromosome 11"/>
</dbReference>
<accession>A0A5C7H372</accession>
<protein>
    <recommendedName>
        <fullName evidence="3">Reverse transcriptase Ty1/copia-type domain-containing protein</fullName>
    </recommendedName>
</protein>
<evidence type="ECO:0008006" key="3">
    <source>
        <dbReference type="Google" id="ProtNLM"/>
    </source>
</evidence>
<dbReference type="OrthoDB" id="1750998at2759"/>
<sequence length="262" mass="30256">MRLGHMSEASRTILNKLGLLDGQKTSKIDFWEHCVYGKQYRVKFTTTTHRTNGTLDYNHSDILGHASVESKGGSRYIMAFIDDCSRRVWVVKGYRLWCVELESKNFIISRDVKFDESVILHEKKEFVVADTDHAVSMYMEFEVEDFDKVQDDTLVQPTQGDMHDSVGNTEKKIQQCNIATRKEEDKLDYLNSIEILEPSTYLEVVNGIESSQWDITISEEIESLNKNQTWELVKPLKSQKIIGCKWVIKKKEGLKLLGSKHV</sequence>
<evidence type="ECO:0000313" key="1">
    <source>
        <dbReference type="EMBL" id="TXG51408.1"/>
    </source>
</evidence>
<dbReference type="InterPro" id="IPR039537">
    <property type="entry name" value="Retrotran_Ty1/copia-like"/>
</dbReference>
<comment type="caution">
    <text evidence="1">The sequence shown here is derived from an EMBL/GenBank/DDBJ whole genome shotgun (WGS) entry which is preliminary data.</text>
</comment>
<dbReference type="EMBL" id="VAHF01000011">
    <property type="protein sequence ID" value="TXG51408.1"/>
    <property type="molecule type" value="Genomic_DNA"/>
</dbReference>
<proteinExistence type="predicted"/>
<name>A0A5C7H372_9ROSI</name>
<evidence type="ECO:0000313" key="2">
    <source>
        <dbReference type="Proteomes" id="UP000323000"/>
    </source>
</evidence>
<dbReference type="AlphaFoldDB" id="A0A5C7H372"/>
<dbReference type="PANTHER" id="PTHR42648:SF31">
    <property type="entry name" value="RNA-DIRECTED DNA POLYMERASE"/>
    <property type="match status" value="1"/>
</dbReference>
<reference evidence="2" key="1">
    <citation type="journal article" date="2019" name="Gigascience">
        <title>De novo genome assembly of the endangered Acer yangbiense, a plant species with extremely small populations endemic to Yunnan Province, China.</title>
        <authorList>
            <person name="Yang J."/>
            <person name="Wariss H.M."/>
            <person name="Tao L."/>
            <person name="Zhang R."/>
            <person name="Yun Q."/>
            <person name="Hollingsworth P."/>
            <person name="Dao Z."/>
            <person name="Luo G."/>
            <person name="Guo H."/>
            <person name="Ma Y."/>
            <person name="Sun W."/>
        </authorList>
    </citation>
    <scope>NUCLEOTIDE SEQUENCE [LARGE SCALE GENOMIC DNA]</scope>
    <source>
        <strain evidence="2">cv. Malutang</strain>
    </source>
</reference>
<dbReference type="PANTHER" id="PTHR42648">
    <property type="entry name" value="TRANSPOSASE, PUTATIVE-RELATED"/>
    <property type="match status" value="1"/>
</dbReference>